<reference evidence="1" key="1">
    <citation type="submission" date="2020-12" db="EMBL/GenBank/DDBJ databases">
        <title>Bacterial taxonomy.</title>
        <authorList>
            <person name="Pan X."/>
        </authorList>
    </citation>
    <scope>NUCLEOTIDE SEQUENCE</scope>
    <source>
        <strain evidence="1">B2012</strain>
    </source>
</reference>
<dbReference type="InterPro" id="IPR029057">
    <property type="entry name" value="PRTase-like"/>
</dbReference>
<dbReference type="Proteomes" id="UP000609531">
    <property type="component" value="Unassembled WGS sequence"/>
</dbReference>
<organism evidence="1 2">
    <name type="scientific">Acuticoccus mangrovi</name>
    <dbReference type="NCBI Taxonomy" id="2796142"/>
    <lineage>
        <taxon>Bacteria</taxon>
        <taxon>Pseudomonadati</taxon>
        <taxon>Pseudomonadota</taxon>
        <taxon>Alphaproteobacteria</taxon>
        <taxon>Hyphomicrobiales</taxon>
        <taxon>Amorphaceae</taxon>
        <taxon>Acuticoccus</taxon>
    </lineage>
</organism>
<dbReference type="InterPro" id="IPR000836">
    <property type="entry name" value="PRTase_dom"/>
</dbReference>
<dbReference type="SUPFAM" id="SSF53271">
    <property type="entry name" value="PRTase-like"/>
    <property type="match status" value="1"/>
</dbReference>
<dbReference type="EMBL" id="JAEKJA010000006">
    <property type="protein sequence ID" value="MBJ3775863.1"/>
    <property type="molecule type" value="Genomic_DNA"/>
</dbReference>
<sequence>MLAFKLAKATLEPATIASAAGDIARLAPPMFGHVAAVTVVPCGHSRRPDCFGWRLGAAVADRLGVPFHDAWAHRPMTGSSHPTRFRYLPPLDRTSDLAAARGLVLVVDDLATSGFHMAEALADARAQGAAAAGVSWIYGTVT</sequence>
<proteinExistence type="predicted"/>
<name>A0A934IG61_9HYPH</name>
<dbReference type="Gene3D" id="3.40.50.2020">
    <property type="match status" value="1"/>
</dbReference>
<dbReference type="RefSeq" id="WP_211110175.1">
    <property type="nucleotide sequence ID" value="NZ_JAEKJA010000006.1"/>
</dbReference>
<dbReference type="AlphaFoldDB" id="A0A934IG61"/>
<keyword evidence="2" id="KW-1185">Reference proteome</keyword>
<evidence type="ECO:0000313" key="1">
    <source>
        <dbReference type="EMBL" id="MBJ3775863.1"/>
    </source>
</evidence>
<accession>A0A934IG61</accession>
<evidence type="ECO:0000313" key="2">
    <source>
        <dbReference type="Proteomes" id="UP000609531"/>
    </source>
</evidence>
<dbReference type="CDD" id="cd06223">
    <property type="entry name" value="PRTases_typeI"/>
    <property type="match status" value="1"/>
</dbReference>
<comment type="caution">
    <text evidence="1">The sequence shown here is derived from an EMBL/GenBank/DDBJ whole genome shotgun (WGS) entry which is preliminary data.</text>
</comment>
<protein>
    <recommendedName>
        <fullName evidence="3">Phosphoribosyltransferase domain-containing protein</fullName>
    </recommendedName>
</protein>
<evidence type="ECO:0008006" key="3">
    <source>
        <dbReference type="Google" id="ProtNLM"/>
    </source>
</evidence>
<gene>
    <name evidence="1" type="ORF">JCR33_09210</name>
</gene>